<evidence type="ECO:0000256" key="11">
    <source>
        <dbReference type="ARBA" id="ARBA00023136"/>
    </source>
</evidence>
<evidence type="ECO:0000256" key="3">
    <source>
        <dbReference type="ARBA" id="ARBA00008741"/>
    </source>
</evidence>
<dbReference type="PANTHER" id="PTHR37531:SF1">
    <property type="entry name" value="HEME EXPORTER PROTEIN D"/>
    <property type="match status" value="1"/>
</dbReference>
<evidence type="ECO:0000313" key="14">
    <source>
        <dbReference type="Proteomes" id="UP000267535"/>
    </source>
</evidence>
<keyword evidence="6 12" id="KW-1003">Cell membrane</keyword>
<dbReference type="NCBIfam" id="TIGR03141">
    <property type="entry name" value="cytochro_ccmD"/>
    <property type="match status" value="1"/>
</dbReference>
<comment type="similarity">
    <text evidence="3 12">Belongs to the CcmD/CycX/HelD family.</text>
</comment>
<organism evidence="13 14">
    <name type="scientific">Amphritea balenae</name>
    <dbReference type="NCBI Taxonomy" id="452629"/>
    <lineage>
        <taxon>Bacteria</taxon>
        <taxon>Pseudomonadati</taxon>
        <taxon>Pseudomonadota</taxon>
        <taxon>Gammaproteobacteria</taxon>
        <taxon>Oceanospirillales</taxon>
        <taxon>Oceanospirillaceae</taxon>
        <taxon>Amphritea</taxon>
    </lineage>
</organism>
<gene>
    <name evidence="13" type="primary">ccmD</name>
    <name evidence="13" type="ORF">EHS89_10155</name>
</gene>
<evidence type="ECO:0000256" key="8">
    <source>
        <dbReference type="ARBA" id="ARBA00022692"/>
    </source>
</evidence>
<keyword evidence="8 12" id="KW-0812">Transmembrane</keyword>
<comment type="caution">
    <text evidence="13">The sequence shown here is derived from an EMBL/GenBank/DDBJ whole genome shotgun (WGS) entry which is preliminary data.</text>
</comment>
<dbReference type="GO" id="GO:0005886">
    <property type="term" value="C:plasma membrane"/>
    <property type="evidence" value="ECO:0007669"/>
    <property type="project" value="UniProtKB-SubCell"/>
</dbReference>
<sequence length="59" mass="6887">MSFETFAEFIDMGGHGLYVWLSYAIALVVIVLNIVNPLMQKRQIFTEQARRLRREKQAS</sequence>
<evidence type="ECO:0000256" key="12">
    <source>
        <dbReference type="RuleBase" id="RU363101"/>
    </source>
</evidence>
<dbReference type="Proteomes" id="UP000267535">
    <property type="component" value="Unassembled WGS sequence"/>
</dbReference>
<evidence type="ECO:0000313" key="13">
    <source>
        <dbReference type="EMBL" id="RRC99208.1"/>
    </source>
</evidence>
<dbReference type="GO" id="GO:0015886">
    <property type="term" value="P:heme transport"/>
    <property type="evidence" value="ECO:0007669"/>
    <property type="project" value="InterPro"/>
</dbReference>
<dbReference type="InterPro" id="IPR007078">
    <property type="entry name" value="Haem_export_protD_CcmD"/>
</dbReference>
<dbReference type="InterPro" id="IPR052075">
    <property type="entry name" value="Heme_exporter_D"/>
</dbReference>
<evidence type="ECO:0000256" key="6">
    <source>
        <dbReference type="ARBA" id="ARBA00022475"/>
    </source>
</evidence>
<comment type="subcellular location">
    <subcellularLocation>
        <location evidence="2 12">Cell inner membrane</location>
        <topology evidence="2 12">Single-pass membrane protein</topology>
    </subcellularLocation>
</comment>
<comment type="function">
    <text evidence="1 12">Required for the export of heme to the periplasm for the biogenesis of c-type cytochromes.</text>
</comment>
<dbReference type="PANTHER" id="PTHR37531">
    <property type="entry name" value="HEME EXPORTER PROTEIN D"/>
    <property type="match status" value="1"/>
</dbReference>
<dbReference type="RefSeq" id="WP_124926044.1">
    <property type="nucleotide sequence ID" value="NZ_BMOH01000004.1"/>
</dbReference>
<dbReference type="EMBL" id="RQXV01000005">
    <property type="protein sequence ID" value="RRC99208.1"/>
    <property type="molecule type" value="Genomic_DNA"/>
</dbReference>
<dbReference type="GO" id="GO:1903607">
    <property type="term" value="P:cytochrome c biosynthetic process"/>
    <property type="evidence" value="ECO:0007669"/>
    <property type="project" value="TreeGrafter"/>
</dbReference>
<accession>A0A3P1SPW1</accession>
<proteinExistence type="inferred from homology"/>
<evidence type="ECO:0000256" key="4">
    <source>
        <dbReference type="ARBA" id="ARBA00016461"/>
    </source>
</evidence>
<dbReference type="Pfam" id="PF04995">
    <property type="entry name" value="CcmD"/>
    <property type="match status" value="1"/>
</dbReference>
<feature type="transmembrane region" description="Helical" evidence="12">
    <location>
        <begin position="17"/>
        <end position="35"/>
    </location>
</feature>
<protein>
    <recommendedName>
        <fullName evidence="4 12">Heme exporter protein D</fullName>
    </recommendedName>
</protein>
<evidence type="ECO:0000256" key="2">
    <source>
        <dbReference type="ARBA" id="ARBA00004377"/>
    </source>
</evidence>
<keyword evidence="10 12" id="KW-1133">Transmembrane helix</keyword>
<keyword evidence="14" id="KW-1185">Reference proteome</keyword>
<evidence type="ECO:0000256" key="10">
    <source>
        <dbReference type="ARBA" id="ARBA00022989"/>
    </source>
</evidence>
<evidence type="ECO:0000256" key="7">
    <source>
        <dbReference type="ARBA" id="ARBA00022519"/>
    </source>
</evidence>
<keyword evidence="7 12" id="KW-0997">Cell inner membrane</keyword>
<reference evidence="13 14" key="1">
    <citation type="submission" date="2018-11" db="EMBL/GenBank/DDBJ databases">
        <title>The draft genome sequence of Amphritea balenae JAMM 1525T.</title>
        <authorList>
            <person name="Fang Z."/>
            <person name="Zhang Y."/>
            <person name="Han X."/>
        </authorList>
    </citation>
    <scope>NUCLEOTIDE SEQUENCE [LARGE SCALE GENOMIC DNA]</scope>
    <source>
        <strain evidence="13 14">JAMM 1525</strain>
    </source>
</reference>
<dbReference type="GO" id="GO:0017004">
    <property type="term" value="P:cytochrome complex assembly"/>
    <property type="evidence" value="ECO:0007669"/>
    <property type="project" value="UniProtKB-KW"/>
</dbReference>
<keyword evidence="5 12" id="KW-0813">Transport</keyword>
<keyword evidence="11 12" id="KW-0472">Membrane</keyword>
<keyword evidence="9 12" id="KW-0201">Cytochrome c-type biogenesis</keyword>
<evidence type="ECO:0000256" key="9">
    <source>
        <dbReference type="ARBA" id="ARBA00022748"/>
    </source>
</evidence>
<evidence type="ECO:0000256" key="5">
    <source>
        <dbReference type="ARBA" id="ARBA00022448"/>
    </source>
</evidence>
<evidence type="ECO:0000256" key="1">
    <source>
        <dbReference type="ARBA" id="ARBA00002442"/>
    </source>
</evidence>
<dbReference type="AlphaFoldDB" id="A0A3P1SPW1"/>
<name>A0A3P1SPW1_9GAMM</name>